<keyword evidence="13" id="KW-1185">Reference proteome</keyword>
<organism evidence="12 13">
    <name type="scientific">Trifolium medium</name>
    <dbReference type="NCBI Taxonomy" id="97028"/>
    <lineage>
        <taxon>Eukaryota</taxon>
        <taxon>Viridiplantae</taxon>
        <taxon>Streptophyta</taxon>
        <taxon>Embryophyta</taxon>
        <taxon>Tracheophyta</taxon>
        <taxon>Spermatophyta</taxon>
        <taxon>Magnoliopsida</taxon>
        <taxon>eudicotyledons</taxon>
        <taxon>Gunneridae</taxon>
        <taxon>Pentapetalae</taxon>
        <taxon>rosids</taxon>
        <taxon>fabids</taxon>
        <taxon>Fabales</taxon>
        <taxon>Fabaceae</taxon>
        <taxon>Papilionoideae</taxon>
        <taxon>50 kb inversion clade</taxon>
        <taxon>NPAAA clade</taxon>
        <taxon>Hologalegina</taxon>
        <taxon>IRL clade</taxon>
        <taxon>Trifolieae</taxon>
        <taxon>Trifolium</taxon>
    </lineage>
</organism>
<evidence type="ECO:0000256" key="7">
    <source>
        <dbReference type="ARBA" id="ARBA00022737"/>
    </source>
</evidence>
<accession>A0A392M1H2</accession>
<evidence type="ECO:0000256" key="5">
    <source>
        <dbReference type="ARBA" id="ARBA00022692"/>
    </source>
</evidence>
<keyword evidence="7" id="KW-0677">Repeat</keyword>
<reference evidence="12 13" key="1">
    <citation type="journal article" date="2018" name="Front. Plant Sci.">
        <title>Red Clover (Trifolium pratense) and Zigzag Clover (T. medium) - A Picture of Genomic Similarities and Differences.</title>
        <authorList>
            <person name="Dluhosova J."/>
            <person name="Istvanek J."/>
            <person name="Nedelnik J."/>
            <person name="Repkova J."/>
        </authorList>
    </citation>
    <scope>NUCLEOTIDE SEQUENCE [LARGE SCALE GENOMIC DNA]</scope>
    <source>
        <strain evidence="13">cv. 10/8</strain>
        <tissue evidence="12">Leaf</tissue>
    </source>
</reference>
<evidence type="ECO:0000256" key="6">
    <source>
        <dbReference type="ARBA" id="ARBA00022729"/>
    </source>
</evidence>
<dbReference type="InterPro" id="IPR001611">
    <property type="entry name" value="Leu-rich_rpt"/>
</dbReference>
<dbReference type="InterPro" id="IPR003591">
    <property type="entry name" value="Leu-rich_rpt_typical-subtyp"/>
</dbReference>
<dbReference type="GO" id="GO:0005886">
    <property type="term" value="C:plasma membrane"/>
    <property type="evidence" value="ECO:0007669"/>
    <property type="project" value="UniProtKB-SubCell"/>
</dbReference>
<evidence type="ECO:0000256" key="9">
    <source>
        <dbReference type="ARBA" id="ARBA00023136"/>
    </source>
</evidence>
<evidence type="ECO:0000313" key="13">
    <source>
        <dbReference type="Proteomes" id="UP000265520"/>
    </source>
</evidence>
<dbReference type="AlphaFoldDB" id="A0A392M1H2"/>
<keyword evidence="4" id="KW-0433">Leucine-rich repeat</keyword>
<dbReference type="InterPro" id="IPR046956">
    <property type="entry name" value="RLP23-like"/>
</dbReference>
<keyword evidence="11" id="KW-0325">Glycoprotein</keyword>
<protein>
    <submittedName>
        <fullName evidence="12">LRR receptor-like serine/threonine-protein kinase FLS2-like</fullName>
    </submittedName>
</protein>
<evidence type="ECO:0000256" key="2">
    <source>
        <dbReference type="ARBA" id="ARBA00009592"/>
    </source>
</evidence>
<dbReference type="SUPFAM" id="SSF52047">
    <property type="entry name" value="RNI-like"/>
    <property type="match status" value="1"/>
</dbReference>
<dbReference type="Pfam" id="PF00560">
    <property type="entry name" value="LRR_1"/>
    <property type="match status" value="5"/>
</dbReference>
<dbReference type="GO" id="GO:0016301">
    <property type="term" value="F:kinase activity"/>
    <property type="evidence" value="ECO:0007669"/>
    <property type="project" value="UniProtKB-KW"/>
</dbReference>
<evidence type="ECO:0000256" key="10">
    <source>
        <dbReference type="ARBA" id="ARBA00023170"/>
    </source>
</evidence>
<keyword evidence="10 12" id="KW-0675">Receptor</keyword>
<evidence type="ECO:0000256" key="8">
    <source>
        <dbReference type="ARBA" id="ARBA00022989"/>
    </source>
</evidence>
<evidence type="ECO:0000256" key="3">
    <source>
        <dbReference type="ARBA" id="ARBA00022475"/>
    </source>
</evidence>
<keyword evidence="8" id="KW-1133">Transmembrane helix</keyword>
<dbReference type="PANTHER" id="PTHR48063">
    <property type="entry name" value="LRR RECEPTOR-LIKE KINASE"/>
    <property type="match status" value="1"/>
</dbReference>
<dbReference type="EMBL" id="LXQA010001868">
    <property type="protein sequence ID" value="MCH81089.1"/>
    <property type="molecule type" value="Genomic_DNA"/>
</dbReference>
<evidence type="ECO:0000256" key="4">
    <source>
        <dbReference type="ARBA" id="ARBA00022614"/>
    </source>
</evidence>
<comment type="similarity">
    <text evidence="2">Belongs to the RLP family.</text>
</comment>
<evidence type="ECO:0000256" key="11">
    <source>
        <dbReference type="ARBA" id="ARBA00023180"/>
    </source>
</evidence>
<sequence>MLNYLDISRASFSGVVPTHLGNLSNLQYLDISTQFSPLSVSDLSWLSSLSSLQYLNMNFINITNTPHELFRVLNKLPSLLELHLASCSLASLPPSSPLLNITSLSVLDLSANPFNSSIPSWLFNMSTLTNLNLYHSSIIGLVPSTLGRWKLCKLQVLQLSTNFLIGDIAEMIEAMSCSNRSLKFLYLSQNQLTGKLPNSLGKFNHLFGLDLSDSGISGPIPTSIGNLSNLGSLNLEGNMMNGTIPESIGQLTNLYSLNLLENYWEGEIPEFWMGMKSLYTIDLSNNRLAGGIPTSICSLPLLFILELRLCTIHDAYRIGPERKNS</sequence>
<gene>
    <name evidence="12" type="ORF">A2U01_0001868</name>
</gene>
<comment type="subcellular location">
    <subcellularLocation>
        <location evidence="1">Cell membrane</location>
        <topology evidence="1">Single-pass type I membrane protein</topology>
    </subcellularLocation>
</comment>
<dbReference type="SMART" id="SM00369">
    <property type="entry name" value="LRR_TYP"/>
    <property type="match status" value="5"/>
</dbReference>
<dbReference type="InterPro" id="IPR032675">
    <property type="entry name" value="LRR_dom_sf"/>
</dbReference>
<keyword evidence="12" id="KW-0418">Kinase</keyword>
<name>A0A392M1H2_9FABA</name>
<keyword evidence="6" id="KW-0732">Signal</keyword>
<keyword evidence="3" id="KW-1003">Cell membrane</keyword>
<evidence type="ECO:0000313" key="12">
    <source>
        <dbReference type="EMBL" id="MCH81089.1"/>
    </source>
</evidence>
<keyword evidence="12" id="KW-0808">Transferase</keyword>
<dbReference type="Proteomes" id="UP000265520">
    <property type="component" value="Unassembled WGS sequence"/>
</dbReference>
<dbReference type="FunFam" id="3.80.10.10:FF:000383">
    <property type="entry name" value="Leucine-rich repeat receptor protein kinase EMS1"/>
    <property type="match status" value="1"/>
</dbReference>
<keyword evidence="9" id="KW-0472">Membrane</keyword>
<dbReference type="PANTHER" id="PTHR48063:SF29">
    <property type="entry name" value="LRR RECEPTOR-LIKE KINASE FAMILY PROTEIN"/>
    <property type="match status" value="1"/>
</dbReference>
<keyword evidence="5" id="KW-0812">Transmembrane</keyword>
<dbReference type="Gene3D" id="3.80.10.10">
    <property type="entry name" value="Ribonuclease Inhibitor"/>
    <property type="match status" value="3"/>
</dbReference>
<proteinExistence type="inferred from homology"/>
<evidence type="ECO:0000256" key="1">
    <source>
        <dbReference type="ARBA" id="ARBA00004251"/>
    </source>
</evidence>
<comment type="caution">
    <text evidence="12">The sequence shown here is derived from an EMBL/GenBank/DDBJ whole genome shotgun (WGS) entry which is preliminary data.</text>
</comment>